<dbReference type="GO" id="GO:0003723">
    <property type="term" value="F:RNA binding"/>
    <property type="evidence" value="ECO:0007669"/>
    <property type="project" value="UniProtKB-KW"/>
</dbReference>
<dbReference type="GO" id="GO:0008168">
    <property type="term" value="F:methyltransferase activity"/>
    <property type="evidence" value="ECO:0007669"/>
    <property type="project" value="UniProtKB-KW"/>
</dbReference>
<keyword evidence="5" id="KW-0808">Transferase</keyword>
<dbReference type="CDD" id="cd00165">
    <property type="entry name" value="S4"/>
    <property type="match status" value="1"/>
</dbReference>
<dbReference type="InterPro" id="IPR029063">
    <property type="entry name" value="SAM-dependent_MTases_sf"/>
</dbReference>
<gene>
    <name evidence="5" type="ORF">J3U88_16055</name>
</gene>
<evidence type="ECO:0000313" key="5">
    <source>
        <dbReference type="EMBL" id="MBO1319988.1"/>
    </source>
</evidence>
<dbReference type="CDD" id="cd02440">
    <property type="entry name" value="AdoMet_MTases"/>
    <property type="match status" value="1"/>
</dbReference>
<dbReference type="GO" id="GO:0032259">
    <property type="term" value="P:methylation"/>
    <property type="evidence" value="ECO:0007669"/>
    <property type="project" value="UniProtKB-KW"/>
</dbReference>
<dbReference type="InterPro" id="IPR004538">
    <property type="entry name" value="Hemolysin_A/TlyA"/>
</dbReference>
<name>A0A8J7QKP2_9BACT</name>
<evidence type="ECO:0000256" key="1">
    <source>
        <dbReference type="ARBA" id="ARBA00022884"/>
    </source>
</evidence>
<reference evidence="5" key="1">
    <citation type="submission" date="2021-03" db="EMBL/GenBank/DDBJ databases">
        <authorList>
            <person name="Wang G."/>
        </authorList>
    </citation>
    <scope>NUCLEOTIDE SEQUENCE</scope>
    <source>
        <strain evidence="5">KCTC 12899</strain>
    </source>
</reference>
<evidence type="ECO:0000256" key="2">
    <source>
        <dbReference type="ARBA" id="ARBA00029460"/>
    </source>
</evidence>
<dbReference type="Proteomes" id="UP000664417">
    <property type="component" value="Unassembled WGS sequence"/>
</dbReference>
<dbReference type="PROSITE" id="PS50889">
    <property type="entry name" value="S4"/>
    <property type="match status" value="1"/>
</dbReference>
<dbReference type="InterPro" id="IPR002942">
    <property type="entry name" value="S4_RNA-bd"/>
</dbReference>
<dbReference type="SUPFAM" id="SSF55174">
    <property type="entry name" value="Alpha-L RNA-binding motif"/>
    <property type="match status" value="1"/>
</dbReference>
<evidence type="ECO:0000259" key="4">
    <source>
        <dbReference type="SMART" id="SM00363"/>
    </source>
</evidence>
<dbReference type="InterPro" id="IPR036986">
    <property type="entry name" value="S4_RNA-bd_sf"/>
</dbReference>
<keyword evidence="6" id="KW-1185">Reference proteome</keyword>
<dbReference type="AlphaFoldDB" id="A0A8J7QKP2"/>
<comment type="caution">
    <text evidence="5">The sequence shown here is derived from an EMBL/GenBank/DDBJ whole genome shotgun (WGS) entry which is preliminary data.</text>
</comment>
<feature type="domain" description="RNA-binding S4" evidence="4">
    <location>
        <begin position="12"/>
        <end position="75"/>
    </location>
</feature>
<dbReference type="PIRSF" id="PIRSF005578">
    <property type="entry name" value="TlyA"/>
    <property type="match status" value="1"/>
</dbReference>
<evidence type="ECO:0000313" key="6">
    <source>
        <dbReference type="Proteomes" id="UP000664417"/>
    </source>
</evidence>
<sequence length="253" mass="27912">MKSKKKTKKKQQRVDQLLVTRALAEDTQQATRLLMSGQVLVNDTPVTKAGQKVPADASIRLRGKSHDYVGRGGLKLAAALDHWSVALDQVVALDLGSSTGGFTDCMLRRGARRVYAVDVGSNQLDYRLRRDERVVVLEQTHAKNLTKTLVPEPIAFLCADVSFTSLKYVLPFVFPLTAAGVRAMLLFKPQFELPREKIGEGGIVTDTAAVETACTEMAAWLEGVGHVVLGQIKSPVKGREGNQEFWFYTEQRI</sequence>
<dbReference type="InterPro" id="IPR047048">
    <property type="entry name" value="TlyA"/>
</dbReference>
<dbReference type="Gene3D" id="3.10.290.10">
    <property type="entry name" value="RNA-binding S4 domain"/>
    <property type="match status" value="1"/>
</dbReference>
<accession>A0A8J7QKP2</accession>
<dbReference type="NCBIfam" id="TIGR00478">
    <property type="entry name" value="tly"/>
    <property type="match status" value="1"/>
</dbReference>
<dbReference type="Pfam" id="PF01479">
    <property type="entry name" value="S4"/>
    <property type="match status" value="1"/>
</dbReference>
<keyword evidence="5" id="KW-0489">Methyltransferase</keyword>
<keyword evidence="1 3" id="KW-0694">RNA-binding</keyword>
<dbReference type="Pfam" id="PF01728">
    <property type="entry name" value="FtsJ"/>
    <property type="match status" value="1"/>
</dbReference>
<dbReference type="PANTHER" id="PTHR32319">
    <property type="entry name" value="BACTERIAL HEMOLYSIN-LIKE PROTEIN"/>
    <property type="match status" value="1"/>
</dbReference>
<dbReference type="Gene3D" id="3.40.50.150">
    <property type="entry name" value="Vaccinia Virus protein VP39"/>
    <property type="match status" value="1"/>
</dbReference>
<dbReference type="SMART" id="SM00363">
    <property type="entry name" value="S4"/>
    <property type="match status" value="1"/>
</dbReference>
<dbReference type="PANTHER" id="PTHR32319:SF0">
    <property type="entry name" value="BACTERIAL HEMOLYSIN-LIKE PROTEIN"/>
    <property type="match status" value="1"/>
</dbReference>
<dbReference type="SUPFAM" id="SSF53335">
    <property type="entry name" value="S-adenosyl-L-methionine-dependent methyltransferases"/>
    <property type="match status" value="1"/>
</dbReference>
<protein>
    <submittedName>
        <fullName evidence="5">TlyA family RNA methyltransferase</fullName>
    </submittedName>
</protein>
<dbReference type="InterPro" id="IPR002877">
    <property type="entry name" value="RNA_MeTrfase_FtsJ_dom"/>
</dbReference>
<evidence type="ECO:0000256" key="3">
    <source>
        <dbReference type="PROSITE-ProRule" id="PRU00182"/>
    </source>
</evidence>
<dbReference type="EMBL" id="JAFREP010000015">
    <property type="protein sequence ID" value="MBO1319988.1"/>
    <property type="molecule type" value="Genomic_DNA"/>
</dbReference>
<proteinExistence type="inferred from homology"/>
<organism evidence="5 6">
    <name type="scientific">Acanthopleuribacter pedis</name>
    <dbReference type="NCBI Taxonomy" id="442870"/>
    <lineage>
        <taxon>Bacteria</taxon>
        <taxon>Pseudomonadati</taxon>
        <taxon>Acidobacteriota</taxon>
        <taxon>Holophagae</taxon>
        <taxon>Acanthopleuribacterales</taxon>
        <taxon>Acanthopleuribacteraceae</taxon>
        <taxon>Acanthopleuribacter</taxon>
    </lineage>
</organism>
<comment type="similarity">
    <text evidence="2">Belongs to the TlyA family.</text>
</comment>
<dbReference type="RefSeq" id="WP_207859943.1">
    <property type="nucleotide sequence ID" value="NZ_JAFREP010000015.1"/>
</dbReference>